<comment type="pathway">
    <text evidence="5">Amino-acid biosynthesis; D-alanine biosynthesis; D-alanine from L-alanine: step 1/1.</text>
</comment>
<dbReference type="GO" id="GO:0008784">
    <property type="term" value="F:alanine racemase activity"/>
    <property type="evidence" value="ECO:0007669"/>
    <property type="project" value="UniProtKB-EC"/>
</dbReference>
<dbReference type="NCBIfam" id="TIGR00150">
    <property type="entry name" value="T6A_YjeE"/>
    <property type="match status" value="1"/>
</dbReference>
<evidence type="ECO:0000256" key="2">
    <source>
        <dbReference type="ARBA" id="ARBA00022898"/>
    </source>
</evidence>
<dbReference type="EMBL" id="JADKMY010000001">
    <property type="protein sequence ID" value="MBF4552942.1"/>
    <property type="molecule type" value="Genomic_DNA"/>
</dbReference>
<evidence type="ECO:0000256" key="6">
    <source>
        <dbReference type="SAM" id="MobiDB-lite"/>
    </source>
</evidence>
<comment type="catalytic activity">
    <reaction evidence="5">
        <text>L-alanine = D-alanine</text>
        <dbReference type="Rhea" id="RHEA:20249"/>
        <dbReference type="ChEBI" id="CHEBI:57416"/>
        <dbReference type="ChEBI" id="CHEBI:57972"/>
        <dbReference type="EC" id="5.1.1.1"/>
    </reaction>
</comment>
<comment type="function">
    <text evidence="5">Catalyzes the interconversion of L-alanine and D-alanine. May also act on other amino acids.</text>
</comment>
<protein>
    <recommendedName>
        <fullName evidence="5">Alanine racemase</fullName>
        <ecNumber evidence="5">5.1.1.1</ecNumber>
    </recommendedName>
</protein>
<dbReference type="SUPFAM" id="SSF52540">
    <property type="entry name" value="P-loop containing nucleoside triphosphate hydrolases"/>
    <property type="match status" value="1"/>
</dbReference>
<evidence type="ECO:0000259" key="7">
    <source>
        <dbReference type="SMART" id="SM01005"/>
    </source>
</evidence>
<evidence type="ECO:0000256" key="1">
    <source>
        <dbReference type="ARBA" id="ARBA00001933"/>
    </source>
</evidence>
<dbReference type="InterPro" id="IPR027417">
    <property type="entry name" value="P-loop_NTPase"/>
</dbReference>
<dbReference type="SMART" id="SM01005">
    <property type="entry name" value="Ala_racemase_C"/>
    <property type="match status" value="1"/>
</dbReference>
<dbReference type="Pfam" id="PF02367">
    <property type="entry name" value="TsaE"/>
    <property type="match status" value="1"/>
</dbReference>
<dbReference type="Pfam" id="PF00842">
    <property type="entry name" value="Ala_racemase_C"/>
    <property type="match status" value="1"/>
</dbReference>
<dbReference type="EC" id="5.1.1.1" evidence="5"/>
<feature type="binding site" evidence="5">
    <location>
        <position position="321"/>
    </location>
    <ligand>
        <name>substrate</name>
    </ligand>
</feature>
<dbReference type="Gene3D" id="3.40.50.300">
    <property type="entry name" value="P-loop containing nucleotide triphosphate hydrolases"/>
    <property type="match status" value="1"/>
</dbReference>
<dbReference type="SUPFAM" id="SSF51419">
    <property type="entry name" value="PLP-binding barrel"/>
    <property type="match status" value="1"/>
</dbReference>
<comment type="similarity">
    <text evidence="5">Belongs to the alanine racemase family.</text>
</comment>
<dbReference type="Pfam" id="PF01168">
    <property type="entry name" value="Ala_racemase_N"/>
    <property type="match status" value="1"/>
</dbReference>
<dbReference type="PRINTS" id="PR00992">
    <property type="entry name" value="ALARACEMASE"/>
</dbReference>
<gene>
    <name evidence="8" type="primary">alr</name>
    <name evidence="8" type="ORF">IRY30_02445</name>
</gene>
<dbReference type="InterPro" id="IPR003442">
    <property type="entry name" value="T6A_TsaE"/>
</dbReference>
<dbReference type="SUPFAM" id="SSF50621">
    <property type="entry name" value="Alanine racemase C-terminal domain-like"/>
    <property type="match status" value="1"/>
</dbReference>
<dbReference type="CDD" id="cd00430">
    <property type="entry name" value="PLPDE_III_AR"/>
    <property type="match status" value="1"/>
</dbReference>
<accession>A0ABR9ZJZ9</accession>
<dbReference type="InterPro" id="IPR029066">
    <property type="entry name" value="PLP-binding_barrel"/>
</dbReference>
<keyword evidence="2 5" id="KW-0663">Pyridoxal phosphate</keyword>
<dbReference type="PANTHER" id="PTHR30511:SF0">
    <property type="entry name" value="ALANINE RACEMASE, CATABOLIC-RELATED"/>
    <property type="match status" value="1"/>
</dbReference>
<name>A0ABR9ZJZ9_9CORY</name>
<sequence length="585" mass="62203">MNAEPGQHALAEVIVDLDAIAHNVRTFVRAASSAQVMVVVKADAYNHGVEQVARTALEAGASQLGTATFREALHLRVLGFTCPVTAWMWYPGQDLTEVLAQKIVVGIPSLAHARDLVRQAQNAKNSATPQAVLMFDSGLSRSGVGPREWQDTVETVAEAEQAGTIKVTGLMTHLSSADTPGDTLTTDLQAKRFKEAIAYCRARGIEAPVNHMANTPATLTRPDTHLQMVRPGVGVFGVDPVDPPVDAGLRPAMTLRARVTTTRIVPAGEGVSYGLTWRAEADTRTAVVAMGYADGLPRSLSGNFEVSINGVRYPQIGRVCMDQVVINLGSAESETPVQPGDWAVIFGNGGPSVEEVAQRAGTIPYEILTMPRGRVSRRFLPVKGQPINPLDALDFSQPATVSAPTPEDMREIGIQLGQQLRAGTVVVLTGPLGAGKTTLTQGIAQGLGVRGRVQSPTFTIVRTHKAGNPDAPGLLHMDAYRLLGAEVADGIEPGKQADPNLVLDALESLDLDADLDNSVVVAEWGRGVVEQLSENVLDVELVRAVAETSLADSADSADSTDPANTEEGAELDELRTVTWNWVKRS</sequence>
<dbReference type="InterPro" id="IPR009006">
    <property type="entry name" value="Ala_racemase/Decarboxylase_C"/>
</dbReference>
<feature type="active site" description="Proton acceptor; specific for L-alanine" evidence="5">
    <location>
        <position position="273"/>
    </location>
</feature>
<feature type="domain" description="Alanine racemase C-terminal" evidence="7">
    <location>
        <begin position="252"/>
        <end position="380"/>
    </location>
</feature>
<evidence type="ECO:0000256" key="5">
    <source>
        <dbReference type="HAMAP-Rule" id="MF_01201"/>
    </source>
</evidence>
<dbReference type="NCBIfam" id="TIGR00492">
    <property type="entry name" value="alr"/>
    <property type="match status" value="1"/>
</dbReference>
<dbReference type="InterPro" id="IPR011079">
    <property type="entry name" value="Ala_racemase_C"/>
</dbReference>
<dbReference type="InterPro" id="IPR001608">
    <property type="entry name" value="Ala_racemase_N"/>
</dbReference>
<dbReference type="InterPro" id="IPR000821">
    <property type="entry name" value="Ala_racemase"/>
</dbReference>
<feature type="active site" description="Proton acceptor; specific for D-alanine" evidence="5">
    <location>
        <position position="41"/>
    </location>
</feature>
<feature type="binding site" evidence="5">
    <location>
        <position position="141"/>
    </location>
    <ligand>
        <name>substrate</name>
    </ligand>
</feature>
<proteinExistence type="inferred from homology"/>
<dbReference type="Proteomes" id="UP000635902">
    <property type="component" value="Unassembled WGS sequence"/>
</dbReference>
<keyword evidence="9" id="KW-1185">Reference proteome</keyword>
<evidence type="ECO:0000313" key="8">
    <source>
        <dbReference type="EMBL" id="MBF4552942.1"/>
    </source>
</evidence>
<evidence type="ECO:0000256" key="4">
    <source>
        <dbReference type="ARBA" id="ARBA00024908"/>
    </source>
</evidence>
<dbReference type="Gene3D" id="3.20.20.10">
    <property type="entry name" value="Alanine racemase"/>
    <property type="match status" value="1"/>
</dbReference>
<keyword evidence="3 5" id="KW-0413">Isomerase</keyword>
<comment type="function">
    <text evidence="4">Required for the formation of a threonylcarbamoyl group on adenosine at position 37 (t(6)A37) in tRNAs that read codons beginning with adenine. Is involved in the transfer of the threonylcarbamoyl moiety of threonylcarbamoyl-AMP (TC-AMP) to the N6 group of A37, together with TsaD and TsaB. TsaE seems to play an indirect role in the t(6)A biosynthesis pathway, possibly in regulating the core enzymatic function of TsaD.</text>
</comment>
<feature type="region of interest" description="Disordered" evidence="6">
    <location>
        <begin position="550"/>
        <end position="570"/>
    </location>
</feature>
<dbReference type="HAMAP" id="MF_01201">
    <property type="entry name" value="Ala_racemase"/>
    <property type="match status" value="1"/>
</dbReference>
<comment type="cofactor">
    <cofactor evidence="1 5">
        <name>pyridoxal 5'-phosphate</name>
        <dbReference type="ChEBI" id="CHEBI:597326"/>
    </cofactor>
</comment>
<dbReference type="Gene3D" id="2.40.37.10">
    <property type="entry name" value="Lyase, Ornithine Decarboxylase, Chain A, domain 1"/>
    <property type="match status" value="1"/>
</dbReference>
<evidence type="ECO:0000256" key="3">
    <source>
        <dbReference type="ARBA" id="ARBA00023235"/>
    </source>
</evidence>
<feature type="modified residue" description="N6-(pyridoxal phosphate)lysine" evidence="5">
    <location>
        <position position="41"/>
    </location>
</feature>
<evidence type="ECO:0000313" key="9">
    <source>
        <dbReference type="Proteomes" id="UP000635902"/>
    </source>
</evidence>
<dbReference type="RefSeq" id="WP_194555809.1">
    <property type="nucleotide sequence ID" value="NZ_JADKMY010000001.1"/>
</dbReference>
<feature type="compositionally biased region" description="Low complexity" evidence="6">
    <location>
        <begin position="550"/>
        <end position="563"/>
    </location>
</feature>
<dbReference type="PANTHER" id="PTHR30511">
    <property type="entry name" value="ALANINE RACEMASE"/>
    <property type="match status" value="1"/>
</dbReference>
<reference evidence="8 9" key="1">
    <citation type="submission" date="2020-10" db="EMBL/GenBank/DDBJ databases">
        <title>Novel species in genus Corynebacterium.</title>
        <authorList>
            <person name="Zhang G."/>
        </authorList>
    </citation>
    <scope>NUCLEOTIDE SEQUENCE [LARGE SCALE GENOMIC DNA]</scope>
    <source>
        <strain evidence="8 9">DSM 45110</strain>
    </source>
</reference>
<comment type="caution">
    <text evidence="8">The sequence shown here is derived from an EMBL/GenBank/DDBJ whole genome shotgun (WGS) entry which is preliminary data.</text>
</comment>
<organism evidence="8 9">
    <name type="scientific">Corynebacterium suicordis DSM 45110</name>
    <dbReference type="NCBI Taxonomy" id="1121369"/>
    <lineage>
        <taxon>Bacteria</taxon>
        <taxon>Bacillati</taxon>
        <taxon>Actinomycetota</taxon>
        <taxon>Actinomycetes</taxon>
        <taxon>Mycobacteriales</taxon>
        <taxon>Corynebacteriaceae</taxon>
        <taxon>Corynebacterium</taxon>
    </lineage>
</organism>